<dbReference type="EMBL" id="KN830470">
    <property type="protein sequence ID" value="KIK72762.1"/>
    <property type="molecule type" value="Genomic_DNA"/>
</dbReference>
<reference evidence="3" key="2">
    <citation type="submission" date="2015-01" db="EMBL/GenBank/DDBJ databases">
        <title>Evolutionary Origins and Diversification of the Mycorrhizal Mutualists.</title>
        <authorList>
            <consortium name="DOE Joint Genome Institute"/>
            <consortium name="Mycorrhizal Genomics Consortium"/>
            <person name="Kohler A."/>
            <person name="Kuo A."/>
            <person name="Nagy L.G."/>
            <person name="Floudas D."/>
            <person name="Copeland A."/>
            <person name="Barry K.W."/>
            <person name="Cichocki N."/>
            <person name="Veneault-Fourrey C."/>
            <person name="LaButti K."/>
            <person name="Lindquist E.A."/>
            <person name="Lipzen A."/>
            <person name="Lundell T."/>
            <person name="Morin E."/>
            <person name="Murat C."/>
            <person name="Riley R."/>
            <person name="Ohm R."/>
            <person name="Sun H."/>
            <person name="Tunlid A."/>
            <person name="Henrissat B."/>
            <person name="Grigoriev I.V."/>
            <person name="Hibbett D.S."/>
            <person name="Martin F."/>
        </authorList>
    </citation>
    <scope>NUCLEOTIDE SEQUENCE [LARGE SCALE GENOMIC DNA]</scope>
    <source>
        <strain evidence="3">Ve08.2h10</strain>
    </source>
</reference>
<sequence>MDLTLSQLESLLHYVAICLILAPEVAHCKEGGYPCGCMGLPHHFSGCITSKLDGQEINIAIMNGMTSNDCEDLMEDKHTSLP</sequence>
<feature type="signal peptide" evidence="1">
    <location>
        <begin position="1"/>
        <end position="28"/>
    </location>
</feature>
<evidence type="ECO:0000313" key="3">
    <source>
        <dbReference type="Proteomes" id="UP000054538"/>
    </source>
</evidence>
<organism evidence="2 3">
    <name type="scientific">Paxillus rubicundulus Ve08.2h10</name>
    <dbReference type="NCBI Taxonomy" id="930991"/>
    <lineage>
        <taxon>Eukaryota</taxon>
        <taxon>Fungi</taxon>
        <taxon>Dikarya</taxon>
        <taxon>Basidiomycota</taxon>
        <taxon>Agaricomycotina</taxon>
        <taxon>Agaricomycetes</taxon>
        <taxon>Agaricomycetidae</taxon>
        <taxon>Boletales</taxon>
        <taxon>Paxilineae</taxon>
        <taxon>Paxillaceae</taxon>
        <taxon>Paxillus</taxon>
    </lineage>
</organism>
<reference evidence="2 3" key="1">
    <citation type="submission" date="2014-04" db="EMBL/GenBank/DDBJ databases">
        <authorList>
            <consortium name="DOE Joint Genome Institute"/>
            <person name="Kuo A."/>
            <person name="Kohler A."/>
            <person name="Jargeat P."/>
            <person name="Nagy L.G."/>
            <person name="Floudas D."/>
            <person name="Copeland A."/>
            <person name="Barry K.W."/>
            <person name="Cichocki N."/>
            <person name="Veneault-Fourrey C."/>
            <person name="LaButti K."/>
            <person name="Lindquist E.A."/>
            <person name="Lipzen A."/>
            <person name="Lundell T."/>
            <person name="Morin E."/>
            <person name="Murat C."/>
            <person name="Sun H."/>
            <person name="Tunlid A."/>
            <person name="Henrissat B."/>
            <person name="Grigoriev I.V."/>
            <person name="Hibbett D.S."/>
            <person name="Martin F."/>
            <person name="Nordberg H.P."/>
            <person name="Cantor M.N."/>
            <person name="Hua S.X."/>
        </authorList>
    </citation>
    <scope>NUCLEOTIDE SEQUENCE [LARGE SCALE GENOMIC DNA]</scope>
    <source>
        <strain evidence="2 3">Ve08.2h10</strain>
    </source>
</reference>
<dbReference type="AlphaFoldDB" id="A0A0D0BM48"/>
<evidence type="ECO:0000313" key="2">
    <source>
        <dbReference type="EMBL" id="KIK72762.1"/>
    </source>
</evidence>
<protein>
    <submittedName>
        <fullName evidence="2">Unplaced genomic scaffold scaffold_5648, whole genome shotgun sequence</fullName>
    </submittedName>
</protein>
<dbReference type="Proteomes" id="UP000054538">
    <property type="component" value="Unassembled WGS sequence"/>
</dbReference>
<dbReference type="HOGENOM" id="CLU_2558977_0_0_1"/>
<proteinExistence type="predicted"/>
<name>A0A0D0BM48_9AGAM</name>
<feature type="chain" id="PRO_5002208179" evidence="1">
    <location>
        <begin position="29"/>
        <end position="82"/>
    </location>
</feature>
<dbReference type="InParanoid" id="A0A0D0BM48"/>
<evidence type="ECO:0000256" key="1">
    <source>
        <dbReference type="SAM" id="SignalP"/>
    </source>
</evidence>
<keyword evidence="3" id="KW-1185">Reference proteome</keyword>
<keyword evidence="1" id="KW-0732">Signal</keyword>
<accession>A0A0D0BM48</accession>
<gene>
    <name evidence="2" type="ORF">PAXRUDRAFT_21613</name>
</gene>